<dbReference type="InterPro" id="IPR014347">
    <property type="entry name" value="Tautomerase/MIF_sf"/>
</dbReference>
<dbReference type="GO" id="GO:0008704">
    <property type="term" value="F:5-carboxymethyl-2-hydroxymuconate delta-isomerase activity"/>
    <property type="evidence" value="ECO:0007669"/>
    <property type="project" value="UniProtKB-EC"/>
</dbReference>
<dbReference type="Pfam" id="PF02962">
    <property type="entry name" value="CHMI"/>
    <property type="match status" value="1"/>
</dbReference>
<evidence type="ECO:0000313" key="1">
    <source>
        <dbReference type="EMBL" id="MBB5081663.1"/>
    </source>
</evidence>
<keyword evidence="2" id="KW-1185">Reference proteome</keyword>
<evidence type="ECO:0000313" key="2">
    <source>
        <dbReference type="Proteomes" id="UP000568380"/>
    </source>
</evidence>
<dbReference type="Proteomes" id="UP000568380">
    <property type="component" value="Unassembled WGS sequence"/>
</dbReference>
<dbReference type="PANTHER" id="PTHR37950:SF1">
    <property type="entry name" value="4-HYDROXYPHENYLACETATE CATABOLISM PROTEIN"/>
    <property type="match status" value="1"/>
</dbReference>
<dbReference type="AlphaFoldDB" id="A0A7W8ABD2"/>
<dbReference type="EC" id="5.3.3.10" evidence="1"/>
<sequence>MPQVTVEYSAVLREAFDRRAFALALHEEGAAVVGGQVEAFKSRFYRIDDGVIAGGDAREAMVHAAVAILPGREEEVRRRLAQVVVELLGRHVRPVAGIRVQLTAEVRELEVYHKVVLE</sequence>
<dbReference type="Gene3D" id="3.30.429.10">
    <property type="entry name" value="Macrophage Migration Inhibitory Factor"/>
    <property type="match status" value="1"/>
</dbReference>
<protein>
    <submittedName>
        <fullName evidence="1">5-carboxymethyl-2-hydroxymuconate isomerase</fullName>
        <ecNumber evidence="1">5.3.3.10</ecNumber>
    </submittedName>
</protein>
<dbReference type="InterPro" id="IPR004220">
    <property type="entry name" value="5-COMe_2-OHmuconate_Isoase"/>
</dbReference>
<dbReference type="RefSeq" id="WP_184969212.1">
    <property type="nucleotide sequence ID" value="NZ_JACHIN010000011.1"/>
</dbReference>
<reference evidence="1 2" key="1">
    <citation type="submission" date="2020-08" db="EMBL/GenBank/DDBJ databases">
        <title>Genomic Encyclopedia of Type Strains, Phase IV (KMG-IV): sequencing the most valuable type-strain genomes for metagenomic binning, comparative biology and taxonomic classification.</title>
        <authorList>
            <person name="Goeker M."/>
        </authorList>
    </citation>
    <scope>NUCLEOTIDE SEQUENCE [LARGE SCALE GENOMIC DNA]</scope>
    <source>
        <strain evidence="1 2">DSM 45385</strain>
    </source>
</reference>
<proteinExistence type="predicted"/>
<name>A0A7W8ABD2_9ACTN</name>
<dbReference type="PANTHER" id="PTHR37950">
    <property type="entry name" value="4-HYDROXYPHENYLACETATE CATABOLISM PROTEIN"/>
    <property type="match status" value="1"/>
</dbReference>
<comment type="caution">
    <text evidence="1">The sequence shown here is derived from an EMBL/GenBank/DDBJ whole genome shotgun (WGS) entry which is preliminary data.</text>
</comment>
<keyword evidence="1" id="KW-0413">Isomerase</keyword>
<gene>
    <name evidence="1" type="ORF">HNR40_007158</name>
</gene>
<accession>A0A7W8ABD2</accession>
<dbReference type="EMBL" id="JACHIN010000011">
    <property type="protein sequence ID" value="MBB5081663.1"/>
    <property type="molecule type" value="Genomic_DNA"/>
</dbReference>
<dbReference type="SUPFAM" id="SSF55331">
    <property type="entry name" value="Tautomerase/MIF"/>
    <property type="match status" value="1"/>
</dbReference>
<organism evidence="1 2">
    <name type="scientific">Nonomuraea endophytica</name>
    <dbReference type="NCBI Taxonomy" id="714136"/>
    <lineage>
        <taxon>Bacteria</taxon>
        <taxon>Bacillati</taxon>
        <taxon>Actinomycetota</taxon>
        <taxon>Actinomycetes</taxon>
        <taxon>Streptosporangiales</taxon>
        <taxon>Streptosporangiaceae</taxon>
        <taxon>Nonomuraea</taxon>
    </lineage>
</organism>